<protein>
    <recommendedName>
        <fullName evidence="4">DUF3888 domain-containing protein</fullName>
    </recommendedName>
</protein>
<dbReference type="Proteomes" id="UP001225034">
    <property type="component" value="Unassembled WGS sequence"/>
</dbReference>
<organism evidence="2 3">
    <name type="scientific">Alkalicoccobacillus murimartini</name>
    <dbReference type="NCBI Taxonomy" id="171685"/>
    <lineage>
        <taxon>Bacteria</taxon>
        <taxon>Bacillati</taxon>
        <taxon>Bacillota</taxon>
        <taxon>Bacilli</taxon>
        <taxon>Bacillales</taxon>
        <taxon>Bacillaceae</taxon>
        <taxon>Alkalicoccobacillus</taxon>
    </lineage>
</organism>
<dbReference type="EMBL" id="JAUSUA010000001">
    <property type="protein sequence ID" value="MDQ0206148.1"/>
    <property type="molecule type" value="Genomic_DNA"/>
</dbReference>
<reference evidence="2 3" key="1">
    <citation type="submission" date="2023-07" db="EMBL/GenBank/DDBJ databases">
        <title>Genomic Encyclopedia of Type Strains, Phase IV (KMG-IV): sequencing the most valuable type-strain genomes for metagenomic binning, comparative biology and taxonomic classification.</title>
        <authorList>
            <person name="Goeker M."/>
        </authorList>
    </citation>
    <scope>NUCLEOTIDE SEQUENCE [LARGE SCALE GENOMIC DNA]</scope>
    <source>
        <strain evidence="2 3">DSM 19154</strain>
    </source>
</reference>
<evidence type="ECO:0008006" key="4">
    <source>
        <dbReference type="Google" id="ProtNLM"/>
    </source>
</evidence>
<gene>
    <name evidence="2" type="ORF">J2S05_000922</name>
</gene>
<feature type="signal peptide" evidence="1">
    <location>
        <begin position="1"/>
        <end position="23"/>
    </location>
</feature>
<accession>A0ABT9YE84</accession>
<dbReference type="RefSeq" id="WP_306980327.1">
    <property type="nucleotide sequence ID" value="NZ_JAUSUA010000001.1"/>
</dbReference>
<keyword evidence="3" id="KW-1185">Reference proteome</keyword>
<feature type="chain" id="PRO_5045449363" description="DUF3888 domain-containing protein" evidence="1">
    <location>
        <begin position="24"/>
        <end position="138"/>
    </location>
</feature>
<evidence type="ECO:0000313" key="2">
    <source>
        <dbReference type="EMBL" id="MDQ0206148.1"/>
    </source>
</evidence>
<keyword evidence="1" id="KW-0732">Signal</keyword>
<comment type="caution">
    <text evidence="2">The sequence shown here is derived from an EMBL/GenBank/DDBJ whole genome shotgun (WGS) entry which is preliminary data.</text>
</comment>
<evidence type="ECO:0000313" key="3">
    <source>
        <dbReference type="Proteomes" id="UP001225034"/>
    </source>
</evidence>
<evidence type="ECO:0000256" key="1">
    <source>
        <dbReference type="SAM" id="SignalP"/>
    </source>
</evidence>
<proteinExistence type="predicted"/>
<name>A0ABT9YE84_9BACI</name>
<sequence length="138" mass="15599">MKIVQCSLLLLLLILTPYSVAQAETQIINQTTHPSLVERAFLRSLGTSVILDVMSSHGDKQQYYGPRIEKVIRDDTNDMYDISLRVIGFEGPHNPPYTLIKMTIRIPGNDFSSYTVLDYTHNVISSNEAKKLLKFAPD</sequence>